<dbReference type="KEGG" id="bfm:BP422_15590"/>
<evidence type="ECO:0000313" key="2">
    <source>
        <dbReference type="EMBL" id="ASJ54864.1"/>
    </source>
</evidence>
<dbReference type="Proteomes" id="UP000197781">
    <property type="component" value="Chromosome"/>
</dbReference>
<evidence type="ECO:0000313" key="3">
    <source>
        <dbReference type="Proteomes" id="UP000197781"/>
    </source>
</evidence>
<dbReference type="EMBL" id="CP018145">
    <property type="protein sequence ID" value="ASJ54204.1"/>
    <property type="molecule type" value="Genomic_DNA"/>
</dbReference>
<name>A0A220MGH6_9BACL</name>
<dbReference type="RefSeq" id="WP_088907986.1">
    <property type="nucleotide sequence ID" value="NZ_CP018145.1"/>
</dbReference>
<gene>
    <name evidence="1" type="ORF">BP422_11990</name>
    <name evidence="2" type="ORF">BP422_15590</name>
</gene>
<dbReference type="Pfam" id="PF04883">
    <property type="entry name" value="HK97-gp10_like"/>
    <property type="match status" value="1"/>
</dbReference>
<dbReference type="KEGG" id="bfm:BP422_11990"/>
<dbReference type="EMBL" id="CP018145">
    <property type="protein sequence ID" value="ASJ54864.1"/>
    <property type="molecule type" value="Genomic_DNA"/>
</dbReference>
<sequence length="140" mass="16551">MADFDVDDKDIEAFRRDLDNLVKHFPKEARRLMMRSGNHARKIVLRKAKQSVIEDTGNYFKSIKRGKVWVKGKEYKVRTYSRSPHAHLLEYGHRMVGPEPDKKELGYVLGFNIFDKAGKEINQDWNEILDEELYKILKKL</sequence>
<organism evidence="1 3">
    <name type="scientific">Brevibacillus formosus</name>
    <dbReference type="NCBI Taxonomy" id="54913"/>
    <lineage>
        <taxon>Bacteria</taxon>
        <taxon>Bacillati</taxon>
        <taxon>Bacillota</taxon>
        <taxon>Bacilli</taxon>
        <taxon>Bacillales</taxon>
        <taxon>Paenibacillaceae</taxon>
        <taxon>Brevibacillus</taxon>
    </lineage>
</organism>
<protein>
    <recommendedName>
        <fullName evidence="4">HK97 gp10 family phage protein</fullName>
    </recommendedName>
</protein>
<evidence type="ECO:0008006" key="4">
    <source>
        <dbReference type="Google" id="ProtNLM"/>
    </source>
</evidence>
<evidence type="ECO:0000313" key="1">
    <source>
        <dbReference type="EMBL" id="ASJ54204.1"/>
    </source>
</evidence>
<accession>A0A220MGH6</accession>
<dbReference type="AlphaFoldDB" id="A0A220MGH6"/>
<proteinExistence type="predicted"/>
<dbReference type="InterPro" id="IPR010064">
    <property type="entry name" value="HK97-gp10_tail"/>
</dbReference>
<reference evidence="1 3" key="1">
    <citation type="submission" date="2016-11" db="EMBL/GenBank/DDBJ databases">
        <authorList>
            <person name="Jaros S."/>
            <person name="Januszkiewicz K."/>
            <person name="Wedrychowicz H."/>
        </authorList>
    </citation>
    <scope>NUCLEOTIDE SEQUENCE [LARGE SCALE GENOMIC DNA]</scope>
    <source>
        <strain evidence="1 3">NF2</strain>
    </source>
</reference>